<keyword evidence="3 6" id="KW-0285">Flavoprotein</keyword>
<dbReference type="InterPro" id="IPR005101">
    <property type="entry name" value="Cryptochr/Photolyase_FAD-bd"/>
</dbReference>
<keyword evidence="10" id="KW-1185">Reference proteome</keyword>
<reference evidence="9 10" key="1">
    <citation type="journal article" date="2012" name="J. Bacteriol.">
        <title>Genome Sequence of Pectin-Degrading Alishewanella agri, Isolated from Landfill Soil.</title>
        <authorList>
            <person name="Kim J."/>
            <person name="Jung J."/>
            <person name="Sung J.S."/>
            <person name="Chun J."/>
            <person name="Park W."/>
        </authorList>
    </citation>
    <scope>NUCLEOTIDE SEQUENCE [LARGE SCALE GENOMIC DNA]</scope>
    <source>
        <strain evidence="9 10">BL06</strain>
    </source>
</reference>
<name>I9NZD1_9ALTE</name>
<evidence type="ECO:0000259" key="8">
    <source>
        <dbReference type="PROSITE" id="PS51645"/>
    </source>
</evidence>
<dbReference type="Pfam" id="PF03441">
    <property type="entry name" value="FAD_binding_7"/>
    <property type="match status" value="1"/>
</dbReference>
<comment type="similarity">
    <text evidence="1 7">Belongs to the DNA photolyase class-1 family.</text>
</comment>
<dbReference type="GO" id="GO:0003904">
    <property type="term" value="F:deoxyribodipyrimidine photo-lyase activity"/>
    <property type="evidence" value="ECO:0007669"/>
    <property type="project" value="TreeGrafter"/>
</dbReference>
<feature type="binding site" evidence="6">
    <location>
        <begin position="378"/>
        <end position="380"/>
    </location>
    <ligand>
        <name>FAD</name>
        <dbReference type="ChEBI" id="CHEBI:57692"/>
    </ligand>
</feature>
<evidence type="ECO:0000313" key="9">
    <source>
        <dbReference type="EMBL" id="EIW87809.1"/>
    </source>
</evidence>
<dbReference type="RefSeq" id="WP_008985716.1">
    <property type="nucleotide sequence ID" value="NZ_AKKU01000026.1"/>
</dbReference>
<evidence type="ECO:0000256" key="3">
    <source>
        <dbReference type="ARBA" id="ARBA00022630"/>
    </source>
</evidence>
<dbReference type="InterPro" id="IPR014729">
    <property type="entry name" value="Rossmann-like_a/b/a_fold"/>
</dbReference>
<evidence type="ECO:0000256" key="5">
    <source>
        <dbReference type="ARBA" id="ARBA00022991"/>
    </source>
</evidence>
<comment type="cofactor">
    <cofactor evidence="6 7">
        <name>FAD</name>
        <dbReference type="ChEBI" id="CHEBI:57692"/>
    </cofactor>
    <text evidence="6 7">Binds 1 FAD per subunit.</text>
</comment>
<evidence type="ECO:0000256" key="4">
    <source>
        <dbReference type="ARBA" id="ARBA00022827"/>
    </source>
</evidence>
<dbReference type="PANTHER" id="PTHR11455">
    <property type="entry name" value="CRYPTOCHROME"/>
    <property type="match status" value="1"/>
</dbReference>
<proteinExistence type="inferred from homology"/>
<dbReference type="InterPro" id="IPR036155">
    <property type="entry name" value="Crypto/Photolyase_N_sf"/>
</dbReference>
<dbReference type="Proteomes" id="UP000035062">
    <property type="component" value="Unassembled WGS sequence"/>
</dbReference>
<dbReference type="GO" id="GO:0071949">
    <property type="term" value="F:FAD binding"/>
    <property type="evidence" value="ECO:0007669"/>
    <property type="project" value="TreeGrafter"/>
</dbReference>
<dbReference type="SUPFAM" id="SSF48173">
    <property type="entry name" value="Cryptochrome/photolyase FAD-binding domain"/>
    <property type="match status" value="1"/>
</dbReference>
<keyword evidence="4 6" id="KW-0274">FAD</keyword>
<evidence type="ECO:0000313" key="10">
    <source>
        <dbReference type="Proteomes" id="UP000035062"/>
    </source>
</evidence>
<comment type="caution">
    <text evidence="9">The sequence shown here is derived from an EMBL/GenBank/DDBJ whole genome shotgun (WGS) entry which is preliminary data.</text>
</comment>
<feature type="domain" description="Photolyase/cryptochrome alpha/beta" evidence="8">
    <location>
        <begin position="1"/>
        <end position="132"/>
    </location>
</feature>
<dbReference type="GO" id="GO:0003677">
    <property type="term" value="F:DNA binding"/>
    <property type="evidence" value="ECO:0007669"/>
    <property type="project" value="TreeGrafter"/>
</dbReference>
<dbReference type="InterPro" id="IPR014133">
    <property type="entry name" value="Cry_DASH"/>
</dbReference>
<dbReference type="Gene3D" id="3.40.50.620">
    <property type="entry name" value="HUPs"/>
    <property type="match status" value="1"/>
</dbReference>
<evidence type="ECO:0000256" key="1">
    <source>
        <dbReference type="ARBA" id="ARBA00005862"/>
    </source>
</evidence>
<dbReference type="InterPro" id="IPR002081">
    <property type="entry name" value="Cryptochrome/DNA_photolyase_1"/>
</dbReference>
<gene>
    <name evidence="9" type="ORF">AGRI_14860</name>
</gene>
<evidence type="ECO:0000256" key="2">
    <source>
        <dbReference type="ARBA" id="ARBA00017881"/>
    </source>
</evidence>
<dbReference type="NCBIfam" id="TIGR02765">
    <property type="entry name" value="crypto_DASH"/>
    <property type="match status" value="1"/>
</dbReference>
<dbReference type="PANTHER" id="PTHR11455:SF22">
    <property type="entry name" value="CRYPTOCHROME DASH"/>
    <property type="match status" value="1"/>
</dbReference>
<dbReference type="PROSITE" id="PS51645">
    <property type="entry name" value="PHR_CRY_ALPHA_BETA"/>
    <property type="match status" value="1"/>
</dbReference>
<comment type="function">
    <text evidence="7">May have a photoreceptor function.</text>
</comment>
<dbReference type="Gene3D" id="1.25.40.80">
    <property type="match status" value="1"/>
</dbReference>
<dbReference type="eggNOG" id="COG0415">
    <property type="taxonomic scope" value="Bacteria"/>
</dbReference>
<dbReference type="EMBL" id="AKKU01000026">
    <property type="protein sequence ID" value="EIW87809.1"/>
    <property type="molecule type" value="Genomic_DNA"/>
</dbReference>
<dbReference type="Gene3D" id="1.10.579.10">
    <property type="entry name" value="DNA Cyclobutane Dipyrimidine Photolyase, subunit A, domain 3"/>
    <property type="match status" value="1"/>
</dbReference>
<dbReference type="AlphaFoldDB" id="I9NZD1"/>
<dbReference type="PATRIC" id="fig|1195246.3.peg.2947"/>
<dbReference type="InterPro" id="IPR006050">
    <property type="entry name" value="DNA_photolyase_N"/>
</dbReference>
<dbReference type="Pfam" id="PF00875">
    <property type="entry name" value="DNA_photolyase"/>
    <property type="match status" value="1"/>
</dbReference>
<comment type="cofactor">
    <cofactor evidence="7">
        <name>(6R)-5,10-methylene-5,6,7,8-tetrahydrofolate</name>
        <dbReference type="ChEBI" id="CHEBI:15636"/>
    </cofactor>
    <text evidence="7">Binds 1 5,10-methenyltetrahydrofolate (MTHF) per subunit.</text>
</comment>
<keyword evidence="5 7" id="KW-0157">Chromophore</keyword>
<dbReference type="GO" id="GO:0000719">
    <property type="term" value="P:photoreactive repair"/>
    <property type="evidence" value="ECO:0007669"/>
    <property type="project" value="TreeGrafter"/>
</dbReference>
<dbReference type="STRING" id="1195246.AGRI_14860"/>
<dbReference type="SUPFAM" id="SSF52425">
    <property type="entry name" value="Cryptochrome/photolyase, N-terminal domain"/>
    <property type="match status" value="1"/>
</dbReference>
<dbReference type="PRINTS" id="PR00147">
    <property type="entry name" value="DNAPHOTLYASE"/>
</dbReference>
<organism evidence="9 10">
    <name type="scientific">Alishewanella agri BL06</name>
    <dbReference type="NCBI Taxonomy" id="1195246"/>
    <lineage>
        <taxon>Bacteria</taxon>
        <taxon>Pseudomonadati</taxon>
        <taxon>Pseudomonadota</taxon>
        <taxon>Gammaproteobacteria</taxon>
        <taxon>Alteromonadales</taxon>
        <taxon>Alteromonadaceae</taxon>
        <taxon>Alishewanella</taxon>
    </lineage>
</organism>
<dbReference type="InterPro" id="IPR036134">
    <property type="entry name" value="Crypto/Photolyase_FAD-like_sf"/>
</dbReference>
<feature type="binding site" evidence="6">
    <location>
        <position position="223"/>
    </location>
    <ligand>
        <name>FAD</name>
        <dbReference type="ChEBI" id="CHEBI:57692"/>
    </ligand>
</feature>
<evidence type="ECO:0000256" key="7">
    <source>
        <dbReference type="RuleBase" id="RU367151"/>
    </source>
</evidence>
<protein>
    <recommendedName>
        <fullName evidence="2 7">Cryptochrome DASH</fullName>
    </recommendedName>
</protein>
<sequence>MTSLVLLNGCLRVDDNPLLSQARGKAAALVIIDQQAYFGRQYGLFRSNLLRLRAHLQAIQHLAQQLAQRQIGLIIRFGDTHSQLCELALKLGAEQLLASEPTAPDEYRALQHLPASVKLQLIDGNSLLSQQLRPDLATLSDRFTSFRKKLEPLLLVTAAEPEHTRAANWLSPDQVAGLSQQSVLQQWLGQTAATSWREGCWDEGSAHARLHYFIWQGQHILHYKDSRNALCGTDYASFFSTPLSLGTLSVRRCWQQIEQFEQQVKANDSTYWLKFELLWREFFRWQMRKYQARWFSKNGIAGPADFSSPRLTATQKQRFAAWCAGDTGVPFIDANMQLLNQTGLMSNRGRQNAASYLMYDLELDWRLGAAYFEQRLLDYDCASNWGNWAYIAGVGNSEARAFNPIKQALWYDPNADFVRQKLPQISAAGKAAHRPAPHARLLPQWRSWLDEL</sequence>
<evidence type="ECO:0000256" key="6">
    <source>
        <dbReference type="PIRSR" id="PIRSR602081-1"/>
    </source>
</evidence>
<accession>I9NZD1</accession>
<keyword evidence="9" id="KW-0456">Lyase</keyword>